<evidence type="ECO:0000256" key="1">
    <source>
        <dbReference type="ARBA" id="ARBA00006484"/>
    </source>
</evidence>
<dbReference type="EMBL" id="JBANRG010000018">
    <property type="protein sequence ID" value="KAK7458077.1"/>
    <property type="molecule type" value="Genomic_DNA"/>
</dbReference>
<evidence type="ECO:0008006" key="5">
    <source>
        <dbReference type="Google" id="ProtNLM"/>
    </source>
</evidence>
<dbReference type="PANTHER" id="PTHR42760:SF121">
    <property type="entry name" value="3-OXOACYL-(ACYL-CARRIER-PROTEIN) REDUCTASE"/>
    <property type="match status" value="1"/>
</dbReference>
<proteinExistence type="inferred from homology"/>
<keyword evidence="2" id="KW-0521">NADP</keyword>
<organism evidence="3 4">
    <name type="scientific">Marasmiellus scandens</name>
    <dbReference type="NCBI Taxonomy" id="2682957"/>
    <lineage>
        <taxon>Eukaryota</taxon>
        <taxon>Fungi</taxon>
        <taxon>Dikarya</taxon>
        <taxon>Basidiomycota</taxon>
        <taxon>Agaricomycotina</taxon>
        <taxon>Agaricomycetes</taxon>
        <taxon>Agaricomycetidae</taxon>
        <taxon>Agaricales</taxon>
        <taxon>Marasmiineae</taxon>
        <taxon>Omphalotaceae</taxon>
        <taxon>Marasmiellus</taxon>
    </lineage>
</organism>
<sequence>MASADKPTRIALVTGAAQGIGKALALRLAKDGLVVAINDLPRMEEKLNAVAEEIRAFGKDTSIHFADVSSEEEVKNMINGVVEKHGGLDVMIANAGICMMAPFLETTTEIWDKTFAVNARSTFLCYKYAAEHMVKQGRGGRIIGASSFAGKSGVQHQSLTAYVGTKFAVRGLTQAAAGELGKYGITVNAYAPGLVDTELAQRYVDKHAKEYGMEPKQFADAYYATVPVRHGGFPEDVAGLVSYLASEEASFITGQTVSINGGVFCD</sequence>
<dbReference type="Gene3D" id="3.40.50.720">
    <property type="entry name" value="NAD(P)-binding Rossmann-like Domain"/>
    <property type="match status" value="1"/>
</dbReference>
<evidence type="ECO:0000313" key="4">
    <source>
        <dbReference type="Proteomes" id="UP001498398"/>
    </source>
</evidence>
<dbReference type="InterPro" id="IPR002347">
    <property type="entry name" value="SDR_fam"/>
</dbReference>
<dbReference type="PRINTS" id="PR00081">
    <property type="entry name" value="GDHRDH"/>
</dbReference>
<dbReference type="PRINTS" id="PR00080">
    <property type="entry name" value="SDRFAMILY"/>
</dbReference>
<reference evidence="3 4" key="1">
    <citation type="submission" date="2024-01" db="EMBL/GenBank/DDBJ databases">
        <title>A draft genome for the cacao thread blight pathogen Marasmiellus scandens.</title>
        <authorList>
            <person name="Baruah I.K."/>
            <person name="Leung J."/>
            <person name="Bukari Y."/>
            <person name="Amoako-Attah I."/>
            <person name="Meinhardt L.W."/>
            <person name="Bailey B.A."/>
            <person name="Cohen S.P."/>
        </authorList>
    </citation>
    <scope>NUCLEOTIDE SEQUENCE [LARGE SCALE GENOMIC DNA]</scope>
    <source>
        <strain evidence="3 4">GH-19</strain>
    </source>
</reference>
<accession>A0ABR1JDP6</accession>
<protein>
    <recommendedName>
        <fullName evidence="5">NAD(P)-binding protein</fullName>
    </recommendedName>
</protein>
<dbReference type="SUPFAM" id="SSF51735">
    <property type="entry name" value="NAD(P)-binding Rossmann-fold domains"/>
    <property type="match status" value="1"/>
</dbReference>
<comment type="caution">
    <text evidence="3">The sequence shown here is derived from an EMBL/GenBank/DDBJ whole genome shotgun (WGS) entry which is preliminary data.</text>
</comment>
<name>A0ABR1JDP6_9AGAR</name>
<dbReference type="InterPro" id="IPR036291">
    <property type="entry name" value="NAD(P)-bd_dom_sf"/>
</dbReference>
<dbReference type="Pfam" id="PF13561">
    <property type="entry name" value="adh_short_C2"/>
    <property type="match status" value="1"/>
</dbReference>
<dbReference type="PROSITE" id="PS00061">
    <property type="entry name" value="ADH_SHORT"/>
    <property type="match status" value="1"/>
</dbReference>
<keyword evidence="4" id="KW-1185">Reference proteome</keyword>
<dbReference type="Proteomes" id="UP001498398">
    <property type="component" value="Unassembled WGS sequence"/>
</dbReference>
<comment type="similarity">
    <text evidence="1">Belongs to the short-chain dehydrogenases/reductases (SDR) family.</text>
</comment>
<gene>
    <name evidence="3" type="ORF">VKT23_009983</name>
</gene>
<dbReference type="PANTHER" id="PTHR42760">
    <property type="entry name" value="SHORT-CHAIN DEHYDROGENASES/REDUCTASES FAMILY MEMBER"/>
    <property type="match status" value="1"/>
</dbReference>
<evidence type="ECO:0000256" key="2">
    <source>
        <dbReference type="ARBA" id="ARBA00022857"/>
    </source>
</evidence>
<evidence type="ECO:0000313" key="3">
    <source>
        <dbReference type="EMBL" id="KAK7458077.1"/>
    </source>
</evidence>
<dbReference type="InterPro" id="IPR020904">
    <property type="entry name" value="Sc_DH/Rdtase_CS"/>
</dbReference>